<evidence type="ECO:0000256" key="1">
    <source>
        <dbReference type="SAM" id="MobiDB-lite"/>
    </source>
</evidence>
<dbReference type="InterPro" id="IPR013536">
    <property type="entry name" value="WLM_dom"/>
</dbReference>
<dbReference type="VEuPathDB" id="CryptoDB:Vbra_7865"/>
<dbReference type="GO" id="GO:0008237">
    <property type="term" value="F:metallopeptidase activity"/>
    <property type="evidence" value="ECO:0007669"/>
    <property type="project" value="TreeGrafter"/>
</dbReference>
<dbReference type="PANTHER" id="PTHR46622:SF1">
    <property type="entry name" value="DNA-DEPENDENT METALLOPROTEASE WSS1"/>
    <property type="match status" value="1"/>
</dbReference>
<dbReference type="PANTHER" id="PTHR46622">
    <property type="entry name" value="DNA-DEPENDENT METALLOPROTEASE WSS1"/>
    <property type="match status" value="1"/>
</dbReference>
<evidence type="ECO:0000259" key="2">
    <source>
        <dbReference type="PROSITE" id="PS51397"/>
    </source>
</evidence>
<dbReference type="STRING" id="1169540.A0A0G4EMI2"/>
<name>A0A0G4EMI2_VITBC</name>
<dbReference type="GO" id="GO:0006281">
    <property type="term" value="P:DNA repair"/>
    <property type="evidence" value="ECO:0007669"/>
    <property type="project" value="TreeGrafter"/>
</dbReference>
<evidence type="ECO:0000313" key="4">
    <source>
        <dbReference type="Proteomes" id="UP000041254"/>
    </source>
</evidence>
<organism evidence="3 4">
    <name type="scientific">Vitrella brassicaformis (strain CCMP3155)</name>
    <dbReference type="NCBI Taxonomy" id="1169540"/>
    <lineage>
        <taxon>Eukaryota</taxon>
        <taxon>Sar</taxon>
        <taxon>Alveolata</taxon>
        <taxon>Colpodellida</taxon>
        <taxon>Vitrellaceae</taxon>
        <taxon>Vitrella</taxon>
    </lineage>
</organism>
<dbReference type="OrthoDB" id="261960at2759"/>
<evidence type="ECO:0000313" key="3">
    <source>
        <dbReference type="EMBL" id="CEL98216.1"/>
    </source>
</evidence>
<gene>
    <name evidence="3" type="ORF">Vbra_7865</name>
</gene>
<dbReference type="AlphaFoldDB" id="A0A0G4EMI2"/>
<dbReference type="OMA" id="DRCTFAY"/>
<dbReference type="PhylomeDB" id="A0A0G4EMI2"/>
<accession>A0A0G4EMI2</accession>
<keyword evidence="4" id="KW-1185">Reference proteome</keyword>
<dbReference type="Proteomes" id="UP000041254">
    <property type="component" value="Unassembled WGS sequence"/>
</dbReference>
<sequence length="392" mass="42735">MSIEEINRQKYRFQEIRVLNLPQKEEARRMLERAAAQVQPLMYKYKWRVPLLYEGIPRNPNVGGFNVNQGHKICLRLRQTRNSGITYSYRLVLYCLTHELAHNDIPRHDAAFYKLWAQLQKECSDLIRRGISGAMDTSLFLGTGKRLGGAMHNPVSRDDQRKKAKMAAERRNHLKKLMPKGGNRLGGDADLMKALKPGELAAAAAAERERAAKDDGRCIAAVGDEEDVDFIIDLTTDEGQDDAQPALAPQDNAWQEEEAEQAFPDLFARLAIKDEHEPHDGRDRGEPAAAAAAAAAAAGVAVKEEGPSEGGGEAAASAISDDVIVLDDSDSDELGDGQGEGQGEGNGGGVKRRRVHDGAAALAAVWRCDRCTFAYNPPMAARCDVCGGPKPV</sequence>
<dbReference type="InterPro" id="IPR053000">
    <property type="entry name" value="WSS1-like_metalloprotease"/>
</dbReference>
<dbReference type="PROSITE" id="PS51397">
    <property type="entry name" value="WLM"/>
    <property type="match status" value="1"/>
</dbReference>
<dbReference type="InParanoid" id="A0A0G4EMI2"/>
<feature type="region of interest" description="Disordered" evidence="1">
    <location>
        <begin position="328"/>
        <end position="352"/>
    </location>
</feature>
<protein>
    <recommendedName>
        <fullName evidence="2">WLM domain-containing protein</fullName>
    </recommendedName>
</protein>
<feature type="domain" description="WLM" evidence="2">
    <location>
        <begin position="4"/>
        <end position="210"/>
    </location>
</feature>
<proteinExistence type="predicted"/>
<dbReference type="GO" id="GO:0005634">
    <property type="term" value="C:nucleus"/>
    <property type="evidence" value="ECO:0007669"/>
    <property type="project" value="TreeGrafter"/>
</dbReference>
<feature type="compositionally biased region" description="Gly residues" evidence="1">
    <location>
        <begin position="336"/>
        <end position="349"/>
    </location>
</feature>
<dbReference type="EMBL" id="CDMY01000265">
    <property type="protein sequence ID" value="CEL98216.1"/>
    <property type="molecule type" value="Genomic_DNA"/>
</dbReference>
<dbReference type="Pfam" id="PF08325">
    <property type="entry name" value="WLM"/>
    <property type="match status" value="1"/>
</dbReference>
<reference evidence="3 4" key="1">
    <citation type="submission" date="2014-11" db="EMBL/GenBank/DDBJ databases">
        <authorList>
            <person name="Zhu J."/>
            <person name="Qi W."/>
            <person name="Song R."/>
        </authorList>
    </citation>
    <scope>NUCLEOTIDE SEQUENCE [LARGE SCALE GENOMIC DNA]</scope>
</reference>